<gene>
    <name evidence="2" type="ORF">NEOLI_004509</name>
</gene>
<evidence type="ECO:0000313" key="2">
    <source>
        <dbReference type="EMBL" id="OLL22854.1"/>
    </source>
</evidence>
<dbReference type="GO" id="GO:0003676">
    <property type="term" value="F:nucleic acid binding"/>
    <property type="evidence" value="ECO:0007669"/>
    <property type="project" value="InterPro"/>
</dbReference>
<proteinExistence type="predicted"/>
<accession>A0A1U7LJN0</accession>
<dbReference type="OrthoDB" id="277802at2759"/>
<dbReference type="Gene3D" id="3.30.70.330">
    <property type="match status" value="1"/>
</dbReference>
<evidence type="ECO:0000313" key="3">
    <source>
        <dbReference type="Proteomes" id="UP000186594"/>
    </source>
</evidence>
<dbReference type="GO" id="GO:1990904">
    <property type="term" value="C:ribonucleoprotein complex"/>
    <property type="evidence" value="ECO:0007669"/>
    <property type="project" value="UniProtKB-KW"/>
</dbReference>
<keyword evidence="2" id="KW-0687">Ribonucleoprotein</keyword>
<reference evidence="2 3" key="1">
    <citation type="submission" date="2016-04" db="EMBL/GenBank/DDBJ databases">
        <title>Evolutionary innovation and constraint leading to complex multicellularity in the Ascomycota.</title>
        <authorList>
            <person name="Cisse O."/>
            <person name="Nguyen A."/>
            <person name="Hewitt D.A."/>
            <person name="Jedd G."/>
            <person name="Stajich J.E."/>
        </authorList>
    </citation>
    <scope>NUCLEOTIDE SEQUENCE [LARGE SCALE GENOMIC DNA]</scope>
    <source>
        <strain evidence="2 3">DAH-3</strain>
    </source>
</reference>
<dbReference type="Proteomes" id="UP000186594">
    <property type="component" value="Unassembled WGS sequence"/>
</dbReference>
<sequence>MNAPLSQSFQQPQYTGPNSGSWPKVQKHPSAPPPTTPSNTVYVRNINERVKILALKESLQALFSSYGTVGEI</sequence>
<organism evidence="2 3">
    <name type="scientific">Neolecta irregularis (strain DAH-3)</name>
    <dbReference type="NCBI Taxonomy" id="1198029"/>
    <lineage>
        <taxon>Eukaryota</taxon>
        <taxon>Fungi</taxon>
        <taxon>Dikarya</taxon>
        <taxon>Ascomycota</taxon>
        <taxon>Taphrinomycotina</taxon>
        <taxon>Neolectales</taxon>
        <taxon>Neolectaceae</taxon>
        <taxon>Neolecta</taxon>
    </lineage>
</organism>
<feature type="non-terminal residue" evidence="2">
    <location>
        <position position="72"/>
    </location>
</feature>
<keyword evidence="3" id="KW-1185">Reference proteome</keyword>
<dbReference type="SUPFAM" id="SSF54928">
    <property type="entry name" value="RNA-binding domain, RBD"/>
    <property type="match status" value="1"/>
</dbReference>
<comment type="caution">
    <text evidence="2">The sequence shown here is derived from an EMBL/GenBank/DDBJ whole genome shotgun (WGS) entry which is preliminary data.</text>
</comment>
<dbReference type="EMBL" id="LXFE01002692">
    <property type="protein sequence ID" value="OLL22854.1"/>
    <property type="molecule type" value="Genomic_DNA"/>
</dbReference>
<evidence type="ECO:0000256" key="1">
    <source>
        <dbReference type="SAM" id="MobiDB-lite"/>
    </source>
</evidence>
<dbReference type="InterPro" id="IPR012677">
    <property type="entry name" value="Nucleotide-bd_a/b_plait_sf"/>
</dbReference>
<dbReference type="InterPro" id="IPR035979">
    <property type="entry name" value="RBD_domain_sf"/>
</dbReference>
<dbReference type="AlphaFoldDB" id="A0A1U7LJN0"/>
<protein>
    <submittedName>
        <fullName evidence="2">U1 small nuclear ribonucleoprotein usp102</fullName>
    </submittedName>
</protein>
<feature type="region of interest" description="Disordered" evidence="1">
    <location>
        <begin position="1"/>
        <end position="42"/>
    </location>
</feature>
<name>A0A1U7LJN0_NEOID</name>
<feature type="compositionally biased region" description="Polar residues" evidence="1">
    <location>
        <begin position="1"/>
        <end position="21"/>
    </location>
</feature>